<evidence type="ECO:0000256" key="3">
    <source>
        <dbReference type="ARBA" id="ARBA00004496"/>
    </source>
</evidence>
<protein>
    <recommendedName>
        <fullName evidence="5">Putative nuclease HARBI1</fullName>
    </recommendedName>
    <alternativeName>
        <fullName evidence="11">Harbinger transposase-derived nuclease</fullName>
    </alternativeName>
</protein>
<evidence type="ECO:0000256" key="11">
    <source>
        <dbReference type="ARBA" id="ARBA00030126"/>
    </source>
</evidence>
<name>A0A6J1RHR9_9HYME</name>
<dbReference type="Proteomes" id="UP000504618">
    <property type="component" value="Unplaced"/>
</dbReference>
<dbReference type="PRINTS" id="PR02086">
    <property type="entry name" value="PUTNUCHARBI1"/>
</dbReference>
<dbReference type="GO" id="GO:0004518">
    <property type="term" value="F:nuclease activity"/>
    <property type="evidence" value="ECO:0007669"/>
    <property type="project" value="UniProtKB-KW"/>
</dbReference>
<dbReference type="InterPro" id="IPR026103">
    <property type="entry name" value="HARBI1_animal"/>
</dbReference>
<evidence type="ECO:0000259" key="13">
    <source>
        <dbReference type="Pfam" id="PF13359"/>
    </source>
</evidence>
<evidence type="ECO:0000256" key="9">
    <source>
        <dbReference type="ARBA" id="ARBA00022801"/>
    </source>
</evidence>
<dbReference type="PANTHER" id="PTHR22930:SF85">
    <property type="entry name" value="GH03217P-RELATED"/>
    <property type="match status" value="1"/>
</dbReference>
<proteinExistence type="inferred from homology"/>
<evidence type="ECO:0000256" key="1">
    <source>
        <dbReference type="ARBA" id="ARBA00001968"/>
    </source>
</evidence>
<dbReference type="InterPro" id="IPR045249">
    <property type="entry name" value="HARBI1-like"/>
</dbReference>
<comment type="function">
    <text evidence="12">Transposase-derived protein that may have nuclease activity. Does not have transposase activity.</text>
</comment>
<evidence type="ECO:0000256" key="7">
    <source>
        <dbReference type="ARBA" id="ARBA00022722"/>
    </source>
</evidence>
<evidence type="ECO:0000256" key="8">
    <source>
        <dbReference type="ARBA" id="ARBA00022723"/>
    </source>
</evidence>
<organism evidence="14 15">
    <name type="scientific">Temnothorax curvispinosus</name>
    <dbReference type="NCBI Taxonomy" id="300111"/>
    <lineage>
        <taxon>Eukaryota</taxon>
        <taxon>Metazoa</taxon>
        <taxon>Ecdysozoa</taxon>
        <taxon>Arthropoda</taxon>
        <taxon>Hexapoda</taxon>
        <taxon>Insecta</taxon>
        <taxon>Pterygota</taxon>
        <taxon>Neoptera</taxon>
        <taxon>Endopterygota</taxon>
        <taxon>Hymenoptera</taxon>
        <taxon>Apocrita</taxon>
        <taxon>Aculeata</taxon>
        <taxon>Formicoidea</taxon>
        <taxon>Formicidae</taxon>
        <taxon>Myrmicinae</taxon>
        <taxon>Temnothorax</taxon>
    </lineage>
</organism>
<evidence type="ECO:0000256" key="2">
    <source>
        <dbReference type="ARBA" id="ARBA00004123"/>
    </source>
</evidence>
<dbReference type="Pfam" id="PF13359">
    <property type="entry name" value="DDE_Tnp_4"/>
    <property type="match status" value="1"/>
</dbReference>
<evidence type="ECO:0000313" key="15">
    <source>
        <dbReference type="RefSeq" id="XP_024893888.1"/>
    </source>
</evidence>
<keyword evidence="6" id="KW-0963">Cytoplasm</keyword>
<keyword evidence="10" id="KW-0539">Nucleus</keyword>
<evidence type="ECO:0000256" key="5">
    <source>
        <dbReference type="ARBA" id="ARBA00015519"/>
    </source>
</evidence>
<dbReference type="AlphaFoldDB" id="A0A6J1RHR9"/>
<evidence type="ECO:0000256" key="4">
    <source>
        <dbReference type="ARBA" id="ARBA00006958"/>
    </source>
</evidence>
<dbReference type="GO" id="GO:0016787">
    <property type="term" value="F:hydrolase activity"/>
    <property type="evidence" value="ECO:0007669"/>
    <property type="project" value="UniProtKB-KW"/>
</dbReference>
<evidence type="ECO:0000256" key="10">
    <source>
        <dbReference type="ARBA" id="ARBA00023242"/>
    </source>
</evidence>
<sequence length="376" mass="43394">MEEEEVIVAAAVLVLRNLIYSSESDDEEEVQVIRNPRRKVARIENYVEQIIPALTREQFKAHFRMVPETCAYVLSCIEHKLQRTTFGTPMISPRTQFLLALWRLSTPDSFRSICERFNVGRSTALYITRRVVKALVDLAPVIIKWPTRERVHEVWEGFRNTSSFPKIIGAIDGSHITIPAPKKNPHCYINRKGRHSIQIQAICDHKCLFTHCYIGHVGSVHDQRVFRQSEVQHYLGDETRFPQDSHLVGDQAYKLHENLLVPYRDNGHLTERQRNYNFCQSSARIAIERAFGILKGRFRCLLTTFAMDRVDLIPMHILACCILHNICLMRSDELDIEINVDEEGEEANVADENVPLPGAAVAKRDRICQTLRMRHV</sequence>
<feature type="domain" description="DDE Tnp4" evidence="13">
    <location>
        <begin position="171"/>
        <end position="325"/>
    </location>
</feature>
<comment type="subcellular location">
    <subcellularLocation>
        <location evidence="3">Cytoplasm</location>
    </subcellularLocation>
    <subcellularLocation>
        <location evidence="2">Nucleus</location>
    </subcellularLocation>
</comment>
<dbReference type="GeneID" id="112468776"/>
<reference evidence="15" key="1">
    <citation type="submission" date="2025-08" db="UniProtKB">
        <authorList>
            <consortium name="RefSeq"/>
        </authorList>
    </citation>
    <scope>IDENTIFICATION</scope>
    <source>
        <tissue evidence="15">Whole body</tissue>
    </source>
</reference>
<keyword evidence="9" id="KW-0378">Hydrolase</keyword>
<dbReference type="PANTHER" id="PTHR22930">
    <property type="match status" value="1"/>
</dbReference>
<accession>A0A6J1RHR9</accession>
<dbReference type="InterPro" id="IPR027806">
    <property type="entry name" value="HARBI1_dom"/>
</dbReference>
<gene>
    <name evidence="15" type="primary">LOC112468776</name>
</gene>
<dbReference type="RefSeq" id="XP_024893888.1">
    <property type="nucleotide sequence ID" value="XM_025038120.1"/>
</dbReference>
<comment type="similarity">
    <text evidence="4">Belongs to the HARBI1 family.</text>
</comment>
<dbReference type="GO" id="GO:0005737">
    <property type="term" value="C:cytoplasm"/>
    <property type="evidence" value="ECO:0007669"/>
    <property type="project" value="UniProtKB-SubCell"/>
</dbReference>
<dbReference type="GO" id="GO:0046872">
    <property type="term" value="F:metal ion binding"/>
    <property type="evidence" value="ECO:0007669"/>
    <property type="project" value="UniProtKB-KW"/>
</dbReference>
<keyword evidence="7" id="KW-0540">Nuclease</keyword>
<keyword evidence="8" id="KW-0479">Metal-binding</keyword>
<comment type="cofactor">
    <cofactor evidence="1">
        <name>a divalent metal cation</name>
        <dbReference type="ChEBI" id="CHEBI:60240"/>
    </cofactor>
</comment>
<evidence type="ECO:0000256" key="12">
    <source>
        <dbReference type="ARBA" id="ARBA00045850"/>
    </source>
</evidence>
<keyword evidence="14" id="KW-1185">Reference proteome</keyword>
<dbReference type="OrthoDB" id="2668416at2759"/>
<evidence type="ECO:0000256" key="6">
    <source>
        <dbReference type="ARBA" id="ARBA00022490"/>
    </source>
</evidence>
<dbReference type="GO" id="GO:0005634">
    <property type="term" value="C:nucleus"/>
    <property type="evidence" value="ECO:0007669"/>
    <property type="project" value="UniProtKB-SubCell"/>
</dbReference>
<evidence type="ECO:0000313" key="14">
    <source>
        <dbReference type="Proteomes" id="UP000504618"/>
    </source>
</evidence>